<dbReference type="InterPro" id="IPR009057">
    <property type="entry name" value="Homeodomain-like_sf"/>
</dbReference>
<dbReference type="RefSeq" id="WP_153415440.1">
    <property type="nucleotide sequence ID" value="NZ_WEGK01000022.1"/>
</dbReference>
<dbReference type="Proteomes" id="UP000438448">
    <property type="component" value="Unassembled WGS sequence"/>
</dbReference>
<keyword evidence="2 4" id="KW-0238">DNA-binding</keyword>
<evidence type="ECO:0000256" key="3">
    <source>
        <dbReference type="ARBA" id="ARBA00023163"/>
    </source>
</evidence>
<comment type="caution">
    <text evidence="6">The sequence shown here is derived from an EMBL/GenBank/DDBJ whole genome shotgun (WGS) entry which is preliminary data.</text>
</comment>
<reference evidence="6 7" key="1">
    <citation type="submission" date="2019-10" db="EMBL/GenBank/DDBJ databases">
        <title>Nocardia macrotermitis sp. nov. and Nocardia aurantia sp. nov., isolated from the gut of fungus growing-termite Macrotermes natalensis.</title>
        <authorList>
            <person name="Benndorf R."/>
            <person name="Schwitalla J."/>
            <person name="Martin K."/>
            <person name="De Beer W."/>
            <person name="Kaster A.-K."/>
            <person name="Vollmers J."/>
            <person name="Poulsen M."/>
            <person name="Beemelmanns C."/>
        </authorList>
    </citation>
    <scope>NUCLEOTIDE SEQUENCE [LARGE SCALE GENOMIC DNA]</scope>
    <source>
        <strain evidence="6 7">RB20</strain>
    </source>
</reference>
<dbReference type="Gene3D" id="1.10.357.10">
    <property type="entry name" value="Tetracycline Repressor, domain 2"/>
    <property type="match status" value="1"/>
</dbReference>
<organism evidence="6 7">
    <name type="scientific">Nocardia macrotermitis</name>
    <dbReference type="NCBI Taxonomy" id="2585198"/>
    <lineage>
        <taxon>Bacteria</taxon>
        <taxon>Bacillati</taxon>
        <taxon>Actinomycetota</taxon>
        <taxon>Actinomycetes</taxon>
        <taxon>Mycobacteriales</taxon>
        <taxon>Nocardiaceae</taxon>
        <taxon>Nocardia</taxon>
    </lineage>
</organism>
<sequence>MSTARSVPSLSERRKAQTRFEIARTAARLFAAQGTATVTAEQIAAESGVGLRTFYRYCRTKEDAVEPLLSTGASRWLDSLSSGPARLPTPAEFAAAAAKALTPPDDSTEMDVMRGLLRAMDQDPALRAVWHRVNLTGEQSLLAVLATLSPETDSLRLRLTAVAAAGAIRVALEQWATGDTPPTGPGSPADLVTGCMRTLTAGLG</sequence>
<evidence type="ECO:0000313" key="6">
    <source>
        <dbReference type="EMBL" id="MQY23678.1"/>
    </source>
</evidence>
<dbReference type="GO" id="GO:0003700">
    <property type="term" value="F:DNA-binding transcription factor activity"/>
    <property type="evidence" value="ECO:0007669"/>
    <property type="project" value="TreeGrafter"/>
</dbReference>
<dbReference type="PROSITE" id="PS50977">
    <property type="entry name" value="HTH_TETR_2"/>
    <property type="match status" value="1"/>
</dbReference>
<dbReference type="GO" id="GO:0000976">
    <property type="term" value="F:transcription cis-regulatory region binding"/>
    <property type="evidence" value="ECO:0007669"/>
    <property type="project" value="TreeGrafter"/>
</dbReference>
<dbReference type="EMBL" id="WEGK01000022">
    <property type="protein sequence ID" value="MQY23678.1"/>
    <property type="molecule type" value="Genomic_DNA"/>
</dbReference>
<keyword evidence="7" id="KW-1185">Reference proteome</keyword>
<evidence type="ECO:0000256" key="4">
    <source>
        <dbReference type="PROSITE-ProRule" id="PRU00335"/>
    </source>
</evidence>
<dbReference type="Pfam" id="PF00440">
    <property type="entry name" value="TetR_N"/>
    <property type="match status" value="1"/>
</dbReference>
<name>A0A7K0DDD8_9NOCA</name>
<evidence type="ECO:0000259" key="5">
    <source>
        <dbReference type="PROSITE" id="PS50977"/>
    </source>
</evidence>
<feature type="DNA-binding region" description="H-T-H motif" evidence="4">
    <location>
        <begin position="39"/>
        <end position="58"/>
    </location>
</feature>
<dbReference type="AlphaFoldDB" id="A0A7K0DDD8"/>
<evidence type="ECO:0000313" key="7">
    <source>
        <dbReference type="Proteomes" id="UP000438448"/>
    </source>
</evidence>
<dbReference type="SUPFAM" id="SSF46689">
    <property type="entry name" value="Homeodomain-like"/>
    <property type="match status" value="1"/>
</dbReference>
<feature type="domain" description="HTH tetR-type" evidence="5">
    <location>
        <begin position="16"/>
        <end position="76"/>
    </location>
</feature>
<gene>
    <name evidence="6" type="ORF">NRB20_68090</name>
</gene>
<dbReference type="PANTHER" id="PTHR30055:SF238">
    <property type="entry name" value="MYCOFACTOCIN BIOSYNTHESIS TRANSCRIPTIONAL REGULATOR MFTR-RELATED"/>
    <property type="match status" value="1"/>
</dbReference>
<keyword evidence="1" id="KW-0805">Transcription regulation</keyword>
<dbReference type="OrthoDB" id="3787664at2"/>
<evidence type="ECO:0000256" key="1">
    <source>
        <dbReference type="ARBA" id="ARBA00023015"/>
    </source>
</evidence>
<dbReference type="InterPro" id="IPR001647">
    <property type="entry name" value="HTH_TetR"/>
</dbReference>
<protein>
    <recommendedName>
        <fullName evidence="5">HTH tetR-type domain-containing protein</fullName>
    </recommendedName>
</protein>
<dbReference type="PANTHER" id="PTHR30055">
    <property type="entry name" value="HTH-TYPE TRANSCRIPTIONAL REGULATOR RUTR"/>
    <property type="match status" value="1"/>
</dbReference>
<evidence type="ECO:0000256" key="2">
    <source>
        <dbReference type="ARBA" id="ARBA00023125"/>
    </source>
</evidence>
<keyword evidence="3" id="KW-0804">Transcription</keyword>
<accession>A0A7K0DDD8</accession>
<dbReference type="InterPro" id="IPR050109">
    <property type="entry name" value="HTH-type_TetR-like_transc_reg"/>
</dbReference>
<proteinExistence type="predicted"/>